<reference evidence="2" key="1">
    <citation type="submission" date="2016-11" db="EMBL/GenBank/DDBJ databases">
        <authorList>
            <person name="Varghese N."/>
            <person name="Submissions S."/>
        </authorList>
    </citation>
    <scope>NUCLEOTIDE SEQUENCE [LARGE SCALE GENOMIC DNA]</scope>
    <source>
        <strain evidence="2">DSM 21264</strain>
    </source>
</reference>
<proteinExistence type="predicted"/>
<dbReference type="RefSeq" id="WP_072956840.1">
    <property type="nucleotide sequence ID" value="NZ_FQUH01000004.1"/>
</dbReference>
<sequence length="682" mass="77809">MNSYLVSRFAKGELSNLVKECFGTDFPDIFRKSQVDYIYRYLKDLDAKSVLLEPKYVDKDYLEDFNHYYVKCFGNNGFMTARLHFFSEELDHQKMTEYLAFGDQNGIQTLQNSYLGFVVIKPLAKTFIGKTCLKPYPTVNQSDDRKRCLVRDYSVDLFGIPLKVTSVAFQEQDKVVSACATTAIWSSLHAMHWKDVRQIPACSEITTNALNHISGSSNSFPNRDLSNKQILRALDFEKIKHHTADISAYSADTFFTTVKTYIDSKIPLILGVDVYCKSDQELTRLDGHAITIVGYKSTNEPENQAIYVHDDRLGPFARAGFVEIDKEKVETEVSWGLALQEKDDDGKWKDPHEILVLNSLIIPAPHKVRLPSSFARNTCSHIKSIYDDILNNIADTQGEAAVRDYRNNLTFDVSLSEISDIRQQLFNETYTGEHAESLQKEKVKFLTGSYARYQWVANFKSNSKCIFKILFDATDIPQGNAVSALFVHDKDLTDLVLECQKQVLKQDNNLTDVDINSFYGSFLKYLEPEPDSLASYLDRTFGELRAPKYIKNTEMNAGDILNSKVDKYYASTEKTLEELYTDIVKDDQSSYLLWTISSEGVLLIGKEENGKGHPTLTGFKPSRIAGELRRSQSGWFINSKSGRYSTDYSNTDELLTNALEKFKDIFRESRKTITADFYKPEK</sequence>
<dbReference type="EMBL" id="FQUH01000004">
    <property type="protein sequence ID" value="SHE98477.1"/>
    <property type="molecule type" value="Genomic_DNA"/>
</dbReference>
<dbReference type="Proteomes" id="UP000184159">
    <property type="component" value="Unassembled WGS sequence"/>
</dbReference>
<organism evidence="1 2">
    <name type="scientific">Vibrio gazogenes DSM 21264 = NBRC 103151</name>
    <dbReference type="NCBI Taxonomy" id="1123492"/>
    <lineage>
        <taxon>Bacteria</taxon>
        <taxon>Pseudomonadati</taxon>
        <taxon>Pseudomonadota</taxon>
        <taxon>Gammaproteobacteria</taxon>
        <taxon>Vibrionales</taxon>
        <taxon>Vibrionaceae</taxon>
        <taxon>Vibrio</taxon>
    </lineage>
</organism>
<accession>A0A1M4XY39</accession>
<gene>
    <name evidence="1" type="ORF">SAMN02745781_01217</name>
</gene>
<keyword evidence="2" id="KW-1185">Reference proteome</keyword>
<evidence type="ECO:0000313" key="2">
    <source>
        <dbReference type="Proteomes" id="UP000184159"/>
    </source>
</evidence>
<evidence type="ECO:0000313" key="1">
    <source>
        <dbReference type="EMBL" id="SHE98477.1"/>
    </source>
</evidence>
<dbReference type="AlphaFoldDB" id="A0A1M4XY39"/>
<protein>
    <submittedName>
        <fullName evidence="1">Uncharacterized protein</fullName>
    </submittedName>
</protein>
<name>A0A1M4XY39_VIBGA</name>